<dbReference type="Proteomes" id="UP000649617">
    <property type="component" value="Unassembled WGS sequence"/>
</dbReference>
<dbReference type="OrthoDB" id="448670at2759"/>
<protein>
    <submittedName>
        <fullName evidence="2">Uncharacterized protein</fullName>
    </submittedName>
</protein>
<feature type="compositionally biased region" description="Basic and acidic residues" evidence="1">
    <location>
        <begin position="95"/>
        <end position="104"/>
    </location>
</feature>
<feature type="region of interest" description="Disordered" evidence="1">
    <location>
        <begin position="47"/>
        <end position="104"/>
    </location>
</feature>
<feature type="non-terminal residue" evidence="2">
    <location>
        <position position="104"/>
    </location>
</feature>
<comment type="caution">
    <text evidence="2">The sequence shown here is derived from an EMBL/GenBank/DDBJ whole genome shotgun (WGS) entry which is preliminary data.</text>
</comment>
<dbReference type="EMBL" id="CAJNIZ010006651">
    <property type="protein sequence ID" value="CAE7251659.1"/>
    <property type="molecule type" value="Genomic_DNA"/>
</dbReference>
<sequence length="104" mass="12412">AIRQEKMDARQWDEAERRLLDEQHRCLELTEDLKRLQQEGRAELAAERRRMQTLREEQSQAAQTIAAERKTSRHLAQQLKRHEDKDEPRPGPVEDGLRLLRSFE</sequence>
<organism evidence="2 3">
    <name type="scientific">Symbiodinium pilosum</name>
    <name type="common">Dinoflagellate</name>
    <dbReference type="NCBI Taxonomy" id="2952"/>
    <lineage>
        <taxon>Eukaryota</taxon>
        <taxon>Sar</taxon>
        <taxon>Alveolata</taxon>
        <taxon>Dinophyceae</taxon>
        <taxon>Suessiales</taxon>
        <taxon>Symbiodiniaceae</taxon>
        <taxon>Symbiodinium</taxon>
    </lineage>
</organism>
<evidence type="ECO:0000313" key="2">
    <source>
        <dbReference type="EMBL" id="CAE7251659.1"/>
    </source>
</evidence>
<proteinExistence type="predicted"/>
<feature type="compositionally biased region" description="Basic and acidic residues" evidence="1">
    <location>
        <begin position="47"/>
        <end position="58"/>
    </location>
</feature>
<evidence type="ECO:0000256" key="1">
    <source>
        <dbReference type="SAM" id="MobiDB-lite"/>
    </source>
</evidence>
<evidence type="ECO:0000313" key="3">
    <source>
        <dbReference type="Proteomes" id="UP000649617"/>
    </source>
</evidence>
<reference evidence="2" key="1">
    <citation type="submission" date="2021-02" db="EMBL/GenBank/DDBJ databases">
        <authorList>
            <person name="Dougan E. K."/>
            <person name="Rhodes N."/>
            <person name="Thang M."/>
            <person name="Chan C."/>
        </authorList>
    </citation>
    <scope>NUCLEOTIDE SEQUENCE</scope>
</reference>
<dbReference type="AlphaFoldDB" id="A0A812LXD9"/>
<feature type="non-terminal residue" evidence="2">
    <location>
        <position position="1"/>
    </location>
</feature>
<name>A0A812LXD9_SYMPI</name>
<keyword evidence="3" id="KW-1185">Reference proteome</keyword>
<accession>A0A812LXD9</accession>
<gene>
    <name evidence="2" type="ORF">SPIL2461_LOCUS4885</name>
</gene>
<feature type="compositionally biased region" description="Basic and acidic residues" evidence="1">
    <location>
        <begin position="80"/>
        <end position="89"/>
    </location>
</feature>